<reference evidence="3 4" key="1">
    <citation type="submission" date="2023-06" db="EMBL/GenBank/DDBJ databases">
        <title>Novel species in genus Planococcus.</title>
        <authorList>
            <person name="Ning S."/>
        </authorList>
    </citation>
    <scope>NUCLEOTIDE SEQUENCE [LARGE SCALE GENOMIC DNA]</scope>
    <source>
        <strain evidence="3 4">N028</strain>
    </source>
</reference>
<dbReference type="RefSeq" id="WP_300986113.1">
    <property type="nucleotide sequence ID" value="NZ_CP129236.1"/>
</dbReference>
<accession>A0ABT8N2F7</accession>
<dbReference type="CDD" id="cd00093">
    <property type="entry name" value="HTH_XRE"/>
    <property type="match status" value="1"/>
</dbReference>
<dbReference type="PANTHER" id="PTHR46558:SF11">
    <property type="entry name" value="HTH-TYPE TRANSCRIPTIONAL REGULATOR XRE"/>
    <property type="match status" value="1"/>
</dbReference>
<dbReference type="Proteomes" id="UP001172055">
    <property type="component" value="Unassembled WGS sequence"/>
</dbReference>
<evidence type="ECO:0000256" key="1">
    <source>
        <dbReference type="ARBA" id="ARBA00023125"/>
    </source>
</evidence>
<dbReference type="PROSITE" id="PS50943">
    <property type="entry name" value="HTH_CROC1"/>
    <property type="match status" value="1"/>
</dbReference>
<dbReference type="PANTHER" id="PTHR46558">
    <property type="entry name" value="TRACRIPTIONAL REGULATORY PROTEIN-RELATED-RELATED"/>
    <property type="match status" value="1"/>
</dbReference>
<keyword evidence="4" id="KW-1185">Reference proteome</keyword>
<gene>
    <name evidence="3" type="ORF">QWY14_09690</name>
</gene>
<dbReference type="SMART" id="SM00530">
    <property type="entry name" value="HTH_XRE"/>
    <property type="match status" value="1"/>
</dbReference>
<evidence type="ECO:0000259" key="2">
    <source>
        <dbReference type="PROSITE" id="PS50943"/>
    </source>
</evidence>
<keyword evidence="1" id="KW-0238">DNA-binding</keyword>
<dbReference type="EMBL" id="JAUJWV010000001">
    <property type="protein sequence ID" value="MDN7242071.1"/>
    <property type="molecule type" value="Genomic_DNA"/>
</dbReference>
<proteinExistence type="predicted"/>
<dbReference type="Gene3D" id="1.10.260.40">
    <property type="entry name" value="lambda repressor-like DNA-binding domains"/>
    <property type="match status" value="1"/>
</dbReference>
<dbReference type="InterPro" id="IPR001387">
    <property type="entry name" value="Cro/C1-type_HTH"/>
</dbReference>
<evidence type="ECO:0000313" key="3">
    <source>
        <dbReference type="EMBL" id="MDN7242071.1"/>
    </source>
</evidence>
<name>A0ABT8N2F7_9BACL</name>
<dbReference type="SUPFAM" id="SSF47413">
    <property type="entry name" value="lambda repressor-like DNA-binding domains"/>
    <property type="match status" value="1"/>
</dbReference>
<organism evidence="3 4">
    <name type="scientific">Planococcus shixiaomingii</name>
    <dbReference type="NCBI Taxonomy" id="3058393"/>
    <lineage>
        <taxon>Bacteria</taxon>
        <taxon>Bacillati</taxon>
        <taxon>Bacillota</taxon>
        <taxon>Bacilli</taxon>
        <taxon>Bacillales</taxon>
        <taxon>Caryophanaceae</taxon>
        <taxon>Planococcus</taxon>
    </lineage>
</organism>
<comment type="caution">
    <text evidence="3">The sequence shown here is derived from an EMBL/GenBank/DDBJ whole genome shotgun (WGS) entry which is preliminary data.</text>
</comment>
<dbReference type="InterPro" id="IPR010982">
    <property type="entry name" value="Lambda_DNA-bd_dom_sf"/>
</dbReference>
<feature type="domain" description="HTH cro/C1-type" evidence="2">
    <location>
        <begin position="8"/>
        <end position="62"/>
    </location>
</feature>
<protein>
    <submittedName>
        <fullName evidence="3">Helix-turn-helix transcriptional regulator</fullName>
    </submittedName>
</protein>
<dbReference type="Pfam" id="PF01381">
    <property type="entry name" value="HTH_3"/>
    <property type="match status" value="1"/>
</dbReference>
<sequence>MELLASKIKALREQQGLSVETLAEELGFAKSTVWAYESGKKQVSVSHLAILADYFNVSVDGLLGRVERTFNVNIQNSSILNEYTFLLDDKPLDQAEIAEAASYIQVKRRMGSYGSTSVQ</sequence>
<evidence type="ECO:0000313" key="4">
    <source>
        <dbReference type="Proteomes" id="UP001172055"/>
    </source>
</evidence>